<evidence type="ECO:0000256" key="4">
    <source>
        <dbReference type="ARBA" id="ARBA00044881"/>
    </source>
</evidence>
<evidence type="ECO:0000256" key="2">
    <source>
        <dbReference type="ARBA" id="ARBA00044876"/>
    </source>
</evidence>
<feature type="transmembrane region" description="Helical" evidence="20">
    <location>
        <begin position="113"/>
        <end position="132"/>
    </location>
</feature>
<evidence type="ECO:0000256" key="10">
    <source>
        <dbReference type="ARBA" id="ARBA00044900"/>
    </source>
</evidence>
<evidence type="ECO:0000256" key="18">
    <source>
        <dbReference type="ARBA" id="ARBA00046376"/>
    </source>
</evidence>
<keyword evidence="23" id="KW-1185">Reference proteome</keyword>
<dbReference type="InterPro" id="IPR011701">
    <property type="entry name" value="MFS"/>
</dbReference>
<comment type="catalytic activity">
    <reaction evidence="7">
        <text>L-alpha-aminoacyl-L-lysine(out) = L-alpha-aminoacyl-L-lysine(in)</text>
        <dbReference type="Rhea" id="RHEA:79383"/>
        <dbReference type="ChEBI" id="CHEBI:229966"/>
    </reaction>
</comment>
<comment type="catalytic activity">
    <reaction evidence="9">
        <text>L-arginyl-L-alpha-amino acid(out) = L-arginyl-L-alpha-amino acid(in)</text>
        <dbReference type="Rhea" id="RHEA:79371"/>
        <dbReference type="ChEBI" id="CHEBI:84315"/>
    </reaction>
</comment>
<evidence type="ECO:0000256" key="3">
    <source>
        <dbReference type="ARBA" id="ARBA00044878"/>
    </source>
</evidence>
<proteinExistence type="predicted"/>
<accession>A0AAX4K3Q2</accession>
<comment type="catalytic activity">
    <reaction evidence="5">
        <text>L-alpha-aminoacyl-L-histidine(out) = L-alpha-aminoacyl-L-histidine(in)</text>
        <dbReference type="Rhea" id="RHEA:79375"/>
        <dbReference type="ChEBI" id="CHEBI:229967"/>
    </reaction>
</comment>
<dbReference type="Pfam" id="PF07690">
    <property type="entry name" value="MFS_1"/>
    <property type="match status" value="1"/>
</dbReference>
<dbReference type="PROSITE" id="PS50850">
    <property type="entry name" value="MFS"/>
    <property type="match status" value="1"/>
</dbReference>
<dbReference type="PANTHER" id="PTHR23512:SF12">
    <property type="entry name" value="TRANSPORTER, PUTATIVE (AFU_ORTHOLOGUE AFUA_4G00260)-RELATED"/>
    <property type="match status" value="1"/>
</dbReference>
<gene>
    <name evidence="22" type="ORF">L201_006963</name>
</gene>
<dbReference type="GeneID" id="91097632"/>
<evidence type="ECO:0000256" key="6">
    <source>
        <dbReference type="ARBA" id="ARBA00044891"/>
    </source>
</evidence>
<evidence type="ECO:0000256" key="9">
    <source>
        <dbReference type="ARBA" id="ARBA00044899"/>
    </source>
</evidence>
<comment type="catalytic activity">
    <reaction evidence="6">
        <text>L-lysyl-L-alpha-amino acid(out) = L-lysyl-L-alpha-amino acid(in)</text>
        <dbReference type="Rhea" id="RHEA:79387"/>
        <dbReference type="ChEBI" id="CHEBI:229965"/>
    </reaction>
</comment>
<comment type="catalytic activity">
    <reaction evidence="3">
        <text>L-histidyl-glycine(out) = L-histidyl-glycine(in)</text>
        <dbReference type="Rhea" id="RHEA:79395"/>
        <dbReference type="ChEBI" id="CHEBI:229957"/>
    </reaction>
</comment>
<dbReference type="PANTHER" id="PTHR23512">
    <property type="entry name" value="MAJOR FACILITATOR SUPERFAMILY DOMAIN-CONTAINING PROTEIN 1"/>
    <property type="match status" value="1"/>
</dbReference>
<comment type="catalytic activity">
    <reaction evidence="12">
        <text>L-histidyl-L-alpha-amino acid(out) = L-histidyl-L-alpha-amino acid(in)</text>
        <dbReference type="Rhea" id="RHEA:79379"/>
        <dbReference type="ChEBI" id="CHEBI:229964"/>
    </reaction>
</comment>
<sequence length="542" mass="59522">MDRTQGLDVDPEASLTDVPSDFEDKSTSDSTGEKNPHPGDTDATAALPTLPHQSKDEQQSPVSRSGNDVDIPLRYRILAFSMILFFATGSSFMQAVASPLKSTFKKQLGITNAQYGTISSASSLVNTILPIIGGIGMDYWGATYAAIISSVFILVGAIIAAISANVSSYGMLVSGLILMGFGSTVIESTQSKLYAHWFKGSSLAFVFALDIAWSRVTSVFSKASAIPMSEINGWWGWALWIPTIVCGFNMAFVLIYWWYERVVPKAYRPLLGKDARVQEGWDRRKFSLTTLWRLPKLFWIFCGTQMFQNAAVGVYSSNLADIQTYTRGTSTLAAGYNTSLQGVIPIVLTPVTGLFFDRVGWRMPFVSWTAMLYIIVFSLINFTTVHPLAPILLSSFALTTNAIVFIACIPILVGNDALLGTAFGVWKAFANANSIVLDVASGAIQDQTSNGSYDNVMYLIIAIKCLQICLGPIYDYLDGRWLGHSLRLPEKKRVALREDALEKEVDYPGWRVDKRVTYTVGIQLSGLIIVAWVVYIVYSLGT</sequence>
<dbReference type="SUPFAM" id="SSF103473">
    <property type="entry name" value="MFS general substrate transporter"/>
    <property type="match status" value="1"/>
</dbReference>
<dbReference type="InterPro" id="IPR036259">
    <property type="entry name" value="MFS_trans_sf"/>
</dbReference>
<dbReference type="AlphaFoldDB" id="A0AAX4K3Q2"/>
<keyword evidence="20" id="KW-0472">Membrane</keyword>
<evidence type="ECO:0000256" key="16">
    <source>
        <dbReference type="ARBA" id="ARBA00045018"/>
    </source>
</evidence>
<comment type="function">
    <text evidence="17">Lysosomal dipeptide uniporter that selectively exports lysine, arginine or histidine-containing dipeptides with a net positive charge from the lysosome lumen into the cytosol. Could play a role in a specific type of protein O-glycosylation indirectly regulating macrophages migration and tissue invasion. Also essential for liver homeostasis.</text>
</comment>
<evidence type="ECO:0000256" key="7">
    <source>
        <dbReference type="ARBA" id="ARBA00044893"/>
    </source>
</evidence>
<feature type="transmembrane region" description="Helical" evidence="20">
    <location>
        <begin position="73"/>
        <end position="93"/>
    </location>
</feature>
<comment type="catalytic activity">
    <reaction evidence="2">
        <text>L-lysyl-L-alanine(out) = L-lysyl-L-alanine(in)</text>
        <dbReference type="Rhea" id="RHEA:79399"/>
        <dbReference type="ChEBI" id="CHEBI:229954"/>
    </reaction>
</comment>
<comment type="subunit">
    <text evidence="18">Homodimer. Interacts with lysosomal protein GLMP (via lumenal domain); the interaction starts while both proteins are still in the endoplasmic reticulum and is required for stabilization of MFSD1 in lysosomes but has no direct effect on its targeting to lysosomes or transporter activity.</text>
</comment>
<comment type="catalytic activity">
    <reaction evidence="8">
        <text>L-aspartyl-L-lysine(out) = L-aspartyl-L-lysine(in)</text>
        <dbReference type="Rhea" id="RHEA:79411"/>
        <dbReference type="ChEBI" id="CHEBI:229953"/>
    </reaction>
</comment>
<feature type="transmembrane region" description="Helical" evidence="20">
    <location>
        <begin position="391"/>
        <end position="413"/>
    </location>
</feature>
<dbReference type="RefSeq" id="XP_066078771.1">
    <property type="nucleotide sequence ID" value="XM_066222674.1"/>
</dbReference>
<dbReference type="Gene3D" id="1.20.1250.20">
    <property type="entry name" value="MFS general substrate transporter like domains"/>
    <property type="match status" value="2"/>
</dbReference>
<comment type="catalytic activity">
    <reaction evidence="10">
        <text>L-lysyl-L-lysine(out) = L-lysyl-L-lysine(in)</text>
        <dbReference type="Rhea" id="RHEA:79403"/>
        <dbReference type="ChEBI" id="CHEBI:229956"/>
    </reaction>
</comment>
<evidence type="ECO:0000259" key="21">
    <source>
        <dbReference type="PROSITE" id="PS50850"/>
    </source>
</evidence>
<comment type="catalytic activity">
    <reaction evidence="14">
        <text>L-lysyl-glycine(out) = L-lysyl-glycine(in)</text>
        <dbReference type="Rhea" id="RHEA:79407"/>
        <dbReference type="ChEBI" id="CHEBI:191202"/>
    </reaction>
</comment>
<dbReference type="InterPro" id="IPR020846">
    <property type="entry name" value="MFS_dom"/>
</dbReference>
<evidence type="ECO:0000313" key="22">
    <source>
        <dbReference type="EMBL" id="WWC92009.1"/>
    </source>
</evidence>
<organism evidence="22 23">
    <name type="scientific">Kwoniella dendrophila CBS 6074</name>
    <dbReference type="NCBI Taxonomy" id="1295534"/>
    <lineage>
        <taxon>Eukaryota</taxon>
        <taxon>Fungi</taxon>
        <taxon>Dikarya</taxon>
        <taxon>Basidiomycota</taxon>
        <taxon>Agaricomycotina</taxon>
        <taxon>Tremellomycetes</taxon>
        <taxon>Tremellales</taxon>
        <taxon>Cryptococcaceae</taxon>
        <taxon>Kwoniella</taxon>
    </lineage>
</organism>
<feature type="transmembrane region" description="Helical" evidence="20">
    <location>
        <begin position="234"/>
        <end position="259"/>
    </location>
</feature>
<dbReference type="GO" id="GO:0022857">
    <property type="term" value="F:transmembrane transporter activity"/>
    <property type="evidence" value="ECO:0007669"/>
    <property type="project" value="InterPro"/>
</dbReference>
<feature type="domain" description="Major facilitator superfamily (MFS) profile" evidence="21">
    <location>
        <begin position="77"/>
        <end position="480"/>
    </location>
</feature>
<evidence type="ECO:0000256" key="15">
    <source>
        <dbReference type="ARBA" id="ARBA00044985"/>
    </source>
</evidence>
<evidence type="ECO:0000256" key="14">
    <source>
        <dbReference type="ARBA" id="ARBA00044924"/>
    </source>
</evidence>
<comment type="catalytic activity">
    <reaction evidence="13">
        <text>L-alanyl-L-lysine(out) = L-alanyl-L-lysine(in)</text>
        <dbReference type="Rhea" id="RHEA:79415"/>
        <dbReference type="ChEBI" id="CHEBI:192470"/>
    </reaction>
</comment>
<evidence type="ECO:0000256" key="12">
    <source>
        <dbReference type="ARBA" id="ARBA00044912"/>
    </source>
</evidence>
<evidence type="ECO:0000256" key="1">
    <source>
        <dbReference type="ARBA" id="ARBA00004141"/>
    </source>
</evidence>
<evidence type="ECO:0000256" key="20">
    <source>
        <dbReference type="SAM" id="Phobius"/>
    </source>
</evidence>
<feature type="transmembrane region" description="Helical" evidence="20">
    <location>
        <begin position="168"/>
        <end position="186"/>
    </location>
</feature>
<dbReference type="Proteomes" id="UP001355207">
    <property type="component" value="Chromosome 9"/>
</dbReference>
<feature type="transmembrane region" description="Helical" evidence="20">
    <location>
        <begin position="516"/>
        <end position="538"/>
    </location>
</feature>
<evidence type="ECO:0000256" key="11">
    <source>
        <dbReference type="ARBA" id="ARBA00044903"/>
    </source>
</evidence>
<name>A0AAX4K3Q2_9TREE</name>
<feature type="transmembrane region" description="Helical" evidence="20">
    <location>
        <begin position="365"/>
        <end position="385"/>
    </location>
</feature>
<protein>
    <recommendedName>
        <fullName evidence="15">Lysosomal dipeptide transporter MFSD1</fullName>
    </recommendedName>
    <alternativeName>
        <fullName evidence="16">Major facilitator superfamily domain-containing protein 1</fullName>
    </alternativeName>
</protein>
<dbReference type="EMBL" id="CP144106">
    <property type="protein sequence ID" value="WWC92009.1"/>
    <property type="molecule type" value="Genomic_DNA"/>
</dbReference>
<evidence type="ECO:0000256" key="5">
    <source>
        <dbReference type="ARBA" id="ARBA00044884"/>
    </source>
</evidence>
<reference evidence="22 23" key="1">
    <citation type="submission" date="2024-01" db="EMBL/GenBank/DDBJ databases">
        <title>Comparative genomics of Cryptococcus and Kwoniella reveals pathogenesis evolution and contrasting modes of karyotype evolution via chromosome fusion or intercentromeric recombination.</title>
        <authorList>
            <person name="Coelho M.A."/>
            <person name="David-Palma M."/>
            <person name="Shea T."/>
            <person name="Bowers K."/>
            <person name="McGinley-Smith S."/>
            <person name="Mohammad A.W."/>
            <person name="Gnirke A."/>
            <person name="Yurkov A.M."/>
            <person name="Nowrousian M."/>
            <person name="Sun S."/>
            <person name="Cuomo C.A."/>
            <person name="Heitman J."/>
        </authorList>
    </citation>
    <scope>NUCLEOTIDE SEQUENCE [LARGE SCALE GENOMIC DNA]</scope>
    <source>
        <strain evidence="22 23">CBS 6074</strain>
    </source>
</reference>
<dbReference type="GO" id="GO:0016020">
    <property type="term" value="C:membrane"/>
    <property type="evidence" value="ECO:0007669"/>
    <property type="project" value="UniProtKB-SubCell"/>
</dbReference>
<comment type="catalytic activity">
    <reaction evidence="4">
        <text>L-alpha-aminoacyl-L-arginine(out) = L-alpha-aminoacyl-L-arginine(in)</text>
        <dbReference type="Rhea" id="RHEA:79367"/>
        <dbReference type="ChEBI" id="CHEBI:229968"/>
    </reaction>
</comment>
<evidence type="ECO:0000313" key="23">
    <source>
        <dbReference type="Proteomes" id="UP001355207"/>
    </source>
</evidence>
<evidence type="ECO:0000256" key="17">
    <source>
        <dbReference type="ARBA" id="ARBA00045709"/>
    </source>
</evidence>
<evidence type="ECO:0000256" key="13">
    <source>
        <dbReference type="ARBA" id="ARBA00044919"/>
    </source>
</evidence>
<feature type="region of interest" description="Disordered" evidence="19">
    <location>
        <begin position="1"/>
        <end position="65"/>
    </location>
</feature>
<feature type="transmembrane region" description="Helical" evidence="20">
    <location>
        <begin position="193"/>
        <end position="214"/>
    </location>
</feature>
<comment type="catalytic activity">
    <reaction evidence="11">
        <text>L-arginyl-glycine(out) = L-arginyl-glycine(in)</text>
        <dbReference type="Rhea" id="RHEA:79391"/>
        <dbReference type="ChEBI" id="CHEBI:229955"/>
    </reaction>
</comment>
<evidence type="ECO:0000256" key="19">
    <source>
        <dbReference type="SAM" id="MobiDB-lite"/>
    </source>
</evidence>
<feature type="compositionally biased region" description="Basic and acidic residues" evidence="19">
    <location>
        <begin position="22"/>
        <end position="40"/>
    </location>
</feature>
<keyword evidence="20" id="KW-0812">Transmembrane</keyword>
<comment type="subcellular location">
    <subcellularLocation>
        <location evidence="1">Membrane</location>
        <topology evidence="1">Multi-pass membrane protein</topology>
    </subcellularLocation>
</comment>
<dbReference type="InterPro" id="IPR052187">
    <property type="entry name" value="MFSD1"/>
</dbReference>
<keyword evidence="20" id="KW-1133">Transmembrane helix</keyword>
<feature type="transmembrane region" description="Helical" evidence="20">
    <location>
        <begin position="139"/>
        <end position="162"/>
    </location>
</feature>
<evidence type="ECO:0000256" key="8">
    <source>
        <dbReference type="ARBA" id="ARBA00044898"/>
    </source>
</evidence>